<feature type="transmembrane region" description="Helical" evidence="6">
    <location>
        <begin position="43"/>
        <end position="61"/>
    </location>
</feature>
<dbReference type="GO" id="GO:0016020">
    <property type="term" value="C:membrane"/>
    <property type="evidence" value="ECO:0007669"/>
    <property type="project" value="UniProtKB-SubCell"/>
</dbReference>
<evidence type="ECO:0000256" key="5">
    <source>
        <dbReference type="ARBA" id="ARBA00038268"/>
    </source>
</evidence>
<feature type="transmembrane region" description="Helical" evidence="6">
    <location>
        <begin position="128"/>
        <end position="146"/>
    </location>
</feature>
<dbReference type="PANTHER" id="PTHR13285:SF22">
    <property type="entry name" value="PROTEIN-CYSTEINE N-PALMITOYLTRANSFERASE HHAT"/>
    <property type="match status" value="1"/>
</dbReference>
<dbReference type="Pfam" id="PF03062">
    <property type="entry name" value="MBOAT"/>
    <property type="match status" value="1"/>
</dbReference>
<evidence type="ECO:0000256" key="3">
    <source>
        <dbReference type="ARBA" id="ARBA00022989"/>
    </source>
</evidence>
<feature type="transmembrane region" description="Helical" evidence="6">
    <location>
        <begin position="96"/>
        <end position="116"/>
    </location>
</feature>
<keyword evidence="2 6" id="KW-0812">Transmembrane</keyword>
<dbReference type="Proteomes" id="UP001608902">
    <property type="component" value="Unassembled WGS sequence"/>
</dbReference>
<comment type="caution">
    <text evidence="7">The sequence shown here is derived from an EMBL/GenBank/DDBJ whole genome shotgun (WGS) entry which is preliminary data.</text>
</comment>
<feature type="transmembrane region" description="Helical" evidence="6">
    <location>
        <begin position="195"/>
        <end position="212"/>
    </location>
</feature>
<feature type="transmembrane region" description="Helical" evidence="6">
    <location>
        <begin position="166"/>
        <end position="183"/>
    </location>
</feature>
<evidence type="ECO:0000256" key="1">
    <source>
        <dbReference type="ARBA" id="ARBA00004141"/>
    </source>
</evidence>
<evidence type="ECO:0000313" key="7">
    <source>
        <dbReference type="EMBL" id="MFH4978016.1"/>
    </source>
</evidence>
<dbReference type="EMBL" id="JBGFUD010002792">
    <property type="protein sequence ID" value="MFH4978016.1"/>
    <property type="molecule type" value="Genomic_DNA"/>
</dbReference>
<protein>
    <recommendedName>
        <fullName evidence="9">Protein-cysteine N-palmitoyltransferase Rasp</fullName>
    </recommendedName>
</protein>
<proteinExistence type="inferred from homology"/>
<dbReference type="AlphaFoldDB" id="A0ABD6EFM8"/>
<gene>
    <name evidence="7" type="ORF">AB6A40_004725</name>
</gene>
<dbReference type="InterPro" id="IPR004299">
    <property type="entry name" value="MBOAT_fam"/>
</dbReference>
<evidence type="ECO:0008006" key="9">
    <source>
        <dbReference type="Google" id="ProtNLM"/>
    </source>
</evidence>
<feature type="transmembrane region" description="Helical" evidence="6">
    <location>
        <begin position="393"/>
        <end position="409"/>
    </location>
</feature>
<feature type="transmembrane region" description="Helical" evidence="6">
    <location>
        <begin position="455"/>
        <end position="476"/>
    </location>
</feature>
<comment type="subcellular location">
    <subcellularLocation>
        <location evidence="1">Membrane</location>
        <topology evidence="1">Multi-pass membrane protein</topology>
    </subcellularLocation>
</comment>
<evidence type="ECO:0000256" key="4">
    <source>
        <dbReference type="ARBA" id="ARBA00023136"/>
    </source>
</evidence>
<keyword evidence="4 6" id="KW-0472">Membrane</keyword>
<feature type="transmembrane region" description="Helical" evidence="6">
    <location>
        <begin position="232"/>
        <end position="252"/>
    </location>
</feature>
<feature type="transmembrane region" description="Helical" evidence="6">
    <location>
        <begin position="314"/>
        <end position="341"/>
    </location>
</feature>
<evidence type="ECO:0000313" key="8">
    <source>
        <dbReference type="Proteomes" id="UP001608902"/>
    </source>
</evidence>
<evidence type="ECO:0000256" key="6">
    <source>
        <dbReference type="SAM" id="Phobius"/>
    </source>
</evidence>
<accession>A0ABD6EFM8</accession>
<feature type="transmembrane region" description="Helical" evidence="6">
    <location>
        <begin position="496"/>
        <end position="515"/>
    </location>
</feature>
<keyword evidence="8" id="KW-1185">Reference proteome</keyword>
<reference evidence="7 8" key="1">
    <citation type="submission" date="2024-08" db="EMBL/GenBank/DDBJ databases">
        <title>Gnathostoma spinigerum genome.</title>
        <authorList>
            <person name="Gonzalez-Bertolin B."/>
            <person name="Monzon S."/>
            <person name="Zaballos A."/>
            <person name="Jimenez P."/>
            <person name="Dekumyoy P."/>
            <person name="Varona S."/>
            <person name="Cuesta I."/>
            <person name="Sumanam S."/>
            <person name="Adisakwattana P."/>
            <person name="Gasser R.B."/>
            <person name="Hernandez-Gonzalez A."/>
            <person name="Young N.D."/>
            <person name="Perteguer M.J."/>
        </authorList>
    </citation>
    <scope>NUCLEOTIDE SEQUENCE [LARGE SCALE GENOMIC DNA]</scope>
    <source>
        <strain evidence="7">AL3</strain>
        <tissue evidence="7">Liver</tissue>
    </source>
</reference>
<name>A0ABD6EFM8_9BILA</name>
<evidence type="ECO:0000256" key="2">
    <source>
        <dbReference type="ARBA" id="ARBA00022692"/>
    </source>
</evidence>
<sequence>MIRPNDRFPLARGHLSTAPCRPMVAVIQRAPLFEYPPLPRRELQFYILVVIATIIYGYYSVFKLSWNYKFHIGDPVIVNRLPVIGERFKDISNWEWFRWAPYQLSVIPHMLIHSILFNVSSKFLHDQYVAYFTIFYSLIGTSIVFSPRLVLISLGQGTVIFLVRHFVRRTSAVWVSALPILYISMHRSALLHIDPFLVIVFVAYSLLSYISFNIEILAGECRPEDNTVFKQYIRMLFYTLYPPYMVSLIVLYPEFEKQMRERNQNPRNWRYLTTFVLRIAFWWLCVETILHFFYFEAILNNSKVAETLPKDTLVAIGMLMGNFFHMKYVVIFGVPSIFALIDGMRPPPPPICFARVMLYSKIWRNFDRGLYAFFKKYIFVPICAPTFSITRKLFGLLISYAFVLLWHGVIHSNVIWILLNITELFVEYGSKSLYSLKFVRTWRETHITDVTFRRILGWSHILPFALGLYSNFYFLGGSRIGYLFVRRIFEEETLTLRWPTWLLFALGYCYSNVCMEMDRWFADKQKLKAA</sequence>
<feature type="transmembrane region" description="Helical" evidence="6">
    <location>
        <begin position="272"/>
        <end position="294"/>
    </location>
</feature>
<comment type="similarity">
    <text evidence="5">Belongs to the membrane-bound acyltransferase family. HHAT subfamily.</text>
</comment>
<dbReference type="PANTHER" id="PTHR13285">
    <property type="entry name" value="ACYLTRANSFERASE"/>
    <property type="match status" value="1"/>
</dbReference>
<keyword evidence="3 6" id="KW-1133">Transmembrane helix</keyword>
<feature type="transmembrane region" description="Helical" evidence="6">
    <location>
        <begin position="415"/>
        <end position="434"/>
    </location>
</feature>
<organism evidence="7 8">
    <name type="scientific">Gnathostoma spinigerum</name>
    <dbReference type="NCBI Taxonomy" id="75299"/>
    <lineage>
        <taxon>Eukaryota</taxon>
        <taxon>Metazoa</taxon>
        <taxon>Ecdysozoa</taxon>
        <taxon>Nematoda</taxon>
        <taxon>Chromadorea</taxon>
        <taxon>Rhabditida</taxon>
        <taxon>Spirurina</taxon>
        <taxon>Gnathostomatomorpha</taxon>
        <taxon>Gnathostomatoidea</taxon>
        <taxon>Gnathostomatidae</taxon>
        <taxon>Gnathostoma</taxon>
    </lineage>
</organism>
<dbReference type="InterPro" id="IPR051085">
    <property type="entry name" value="MB_O-acyltransferase"/>
</dbReference>